<dbReference type="EMBL" id="MRZV01001353">
    <property type="protein sequence ID" value="PIK38486.1"/>
    <property type="molecule type" value="Genomic_DNA"/>
</dbReference>
<comment type="caution">
    <text evidence="2">The sequence shown here is derived from an EMBL/GenBank/DDBJ whole genome shotgun (WGS) entry which is preliminary data.</text>
</comment>
<sequence>MASQNERYRKMLQEKVELLENQRTEVRGYITSMMETIDKAAECSQKFMKISTESKKFRKKFQEANSAVESALDNLLKISNAFTSSNGEGSMSSSESDSATESSKPSTKISPRRDTGNCPVPASSKPSKGSESSSLSSPKDKADTAESIANTSAGNQSQKVSVHIDVASFCNEQSQLRNLRAGLYKPNLRAGLYKPNLRAGLYKPSQIQERMLSLHPSSRS</sequence>
<accession>A0A2G8JRV0</accession>
<evidence type="ECO:0000256" key="1">
    <source>
        <dbReference type="SAM" id="MobiDB-lite"/>
    </source>
</evidence>
<proteinExistence type="predicted"/>
<evidence type="ECO:0000313" key="2">
    <source>
        <dbReference type="EMBL" id="PIK38486.1"/>
    </source>
</evidence>
<dbReference type="Proteomes" id="UP000230750">
    <property type="component" value="Unassembled WGS sequence"/>
</dbReference>
<gene>
    <name evidence="2" type="ORF">BSL78_24683</name>
</gene>
<feature type="compositionally biased region" description="Low complexity" evidence="1">
    <location>
        <begin position="83"/>
        <end position="107"/>
    </location>
</feature>
<feature type="compositionally biased region" description="Low complexity" evidence="1">
    <location>
        <begin position="121"/>
        <end position="137"/>
    </location>
</feature>
<reference evidence="2 3" key="1">
    <citation type="journal article" date="2017" name="PLoS Biol.">
        <title>The sea cucumber genome provides insights into morphological evolution and visceral regeneration.</title>
        <authorList>
            <person name="Zhang X."/>
            <person name="Sun L."/>
            <person name="Yuan J."/>
            <person name="Sun Y."/>
            <person name="Gao Y."/>
            <person name="Zhang L."/>
            <person name="Li S."/>
            <person name="Dai H."/>
            <person name="Hamel J.F."/>
            <person name="Liu C."/>
            <person name="Yu Y."/>
            <person name="Liu S."/>
            <person name="Lin W."/>
            <person name="Guo K."/>
            <person name="Jin S."/>
            <person name="Xu P."/>
            <person name="Storey K.B."/>
            <person name="Huan P."/>
            <person name="Zhang T."/>
            <person name="Zhou Y."/>
            <person name="Zhang J."/>
            <person name="Lin C."/>
            <person name="Li X."/>
            <person name="Xing L."/>
            <person name="Huo D."/>
            <person name="Sun M."/>
            <person name="Wang L."/>
            <person name="Mercier A."/>
            <person name="Li F."/>
            <person name="Yang H."/>
            <person name="Xiang J."/>
        </authorList>
    </citation>
    <scope>NUCLEOTIDE SEQUENCE [LARGE SCALE GENOMIC DNA]</scope>
    <source>
        <strain evidence="2">Shaxun</strain>
        <tissue evidence="2">Muscle</tissue>
    </source>
</reference>
<keyword evidence="3" id="KW-1185">Reference proteome</keyword>
<protein>
    <submittedName>
        <fullName evidence="2">Uncharacterized protein</fullName>
    </submittedName>
</protein>
<name>A0A2G8JRV0_STIJA</name>
<organism evidence="2 3">
    <name type="scientific">Stichopus japonicus</name>
    <name type="common">Sea cucumber</name>
    <dbReference type="NCBI Taxonomy" id="307972"/>
    <lineage>
        <taxon>Eukaryota</taxon>
        <taxon>Metazoa</taxon>
        <taxon>Echinodermata</taxon>
        <taxon>Eleutherozoa</taxon>
        <taxon>Echinozoa</taxon>
        <taxon>Holothuroidea</taxon>
        <taxon>Aspidochirotacea</taxon>
        <taxon>Aspidochirotida</taxon>
        <taxon>Stichopodidae</taxon>
        <taxon>Apostichopus</taxon>
    </lineage>
</organism>
<feature type="region of interest" description="Disordered" evidence="1">
    <location>
        <begin position="83"/>
        <end position="145"/>
    </location>
</feature>
<dbReference type="AlphaFoldDB" id="A0A2G8JRV0"/>
<evidence type="ECO:0000313" key="3">
    <source>
        <dbReference type="Proteomes" id="UP000230750"/>
    </source>
</evidence>